<comment type="caution">
    <text evidence="5">The sequence shown here is derived from an EMBL/GenBank/DDBJ whole genome shotgun (WGS) entry which is preliminary data.</text>
</comment>
<evidence type="ECO:0000256" key="2">
    <source>
        <dbReference type="ARBA" id="ARBA00022898"/>
    </source>
</evidence>
<dbReference type="Gene3D" id="3.90.1150.10">
    <property type="entry name" value="Aspartate Aminotransferase, domain 1"/>
    <property type="match status" value="1"/>
</dbReference>
<dbReference type="EMBL" id="VORY01000027">
    <property type="protein sequence ID" value="TXD92081.1"/>
    <property type="molecule type" value="Genomic_DNA"/>
</dbReference>
<dbReference type="SUPFAM" id="SSF53383">
    <property type="entry name" value="PLP-dependent transferases"/>
    <property type="match status" value="1"/>
</dbReference>
<protein>
    <submittedName>
        <fullName evidence="5">Cystathionine gamma-synthase family protein</fullName>
    </submittedName>
</protein>
<keyword evidence="2 3" id="KW-0663">Pyridoxal phosphate</keyword>
<gene>
    <name evidence="5" type="ORF">ES724_15105</name>
</gene>
<dbReference type="Proteomes" id="UP000321367">
    <property type="component" value="Unassembled WGS sequence"/>
</dbReference>
<dbReference type="RefSeq" id="WP_146934482.1">
    <property type="nucleotide sequence ID" value="NZ_CBCSHZ010000029.1"/>
</dbReference>
<dbReference type="PANTHER" id="PTHR11808:SF80">
    <property type="entry name" value="CYSTATHIONINE GAMMA-LYASE"/>
    <property type="match status" value="1"/>
</dbReference>
<comment type="cofactor">
    <cofactor evidence="1 4">
        <name>pyridoxal 5'-phosphate</name>
        <dbReference type="ChEBI" id="CHEBI:597326"/>
    </cofactor>
</comment>
<feature type="modified residue" description="N6-(pyridoxal phosphate)lysine" evidence="3">
    <location>
        <position position="212"/>
    </location>
</feature>
<dbReference type="InterPro" id="IPR000277">
    <property type="entry name" value="Cys/Met-Metab_PyrdxlP-dep_enz"/>
</dbReference>
<evidence type="ECO:0000313" key="5">
    <source>
        <dbReference type="EMBL" id="TXD92081.1"/>
    </source>
</evidence>
<dbReference type="InterPro" id="IPR054542">
    <property type="entry name" value="Cys_met_metab_PP"/>
</dbReference>
<dbReference type="InterPro" id="IPR015421">
    <property type="entry name" value="PyrdxlP-dep_Trfase_major"/>
</dbReference>
<dbReference type="FunFam" id="3.90.1150.10:FF:000033">
    <property type="entry name" value="Cystathionine gamma-synthase"/>
    <property type="match status" value="1"/>
</dbReference>
<dbReference type="AlphaFoldDB" id="A0A5C6ZPL9"/>
<dbReference type="Gene3D" id="3.40.640.10">
    <property type="entry name" value="Type I PLP-dependent aspartate aminotransferase-like (Major domain)"/>
    <property type="match status" value="1"/>
</dbReference>
<dbReference type="NCBIfam" id="NF006097">
    <property type="entry name" value="PRK08249.1"/>
    <property type="match status" value="1"/>
</dbReference>
<dbReference type="FunFam" id="3.40.640.10:FF:000046">
    <property type="entry name" value="Cystathionine gamma-lyase"/>
    <property type="match status" value="1"/>
</dbReference>
<dbReference type="PROSITE" id="PS00868">
    <property type="entry name" value="CYS_MET_METAB_PP"/>
    <property type="match status" value="1"/>
</dbReference>
<dbReference type="OrthoDB" id="9803729at2"/>
<comment type="similarity">
    <text evidence="4">Belongs to the trans-sulfuration enzymes family.</text>
</comment>
<organism evidence="5 6">
    <name type="scientific">Gillisia hiemivivida</name>
    <dbReference type="NCBI Taxonomy" id="291190"/>
    <lineage>
        <taxon>Bacteria</taxon>
        <taxon>Pseudomonadati</taxon>
        <taxon>Bacteroidota</taxon>
        <taxon>Flavobacteriia</taxon>
        <taxon>Flavobacteriales</taxon>
        <taxon>Flavobacteriaceae</taxon>
        <taxon>Gillisia</taxon>
    </lineage>
</organism>
<evidence type="ECO:0000256" key="1">
    <source>
        <dbReference type="ARBA" id="ARBA00001933"/>
    </source>
</evidence>
<dbReference type="GO" id="GO:0016846">
    <property type="term" value="F:carbon-sulfur lyase activity"/>
    <property type="evidence" value="ECO:0007669"/>
    <property type="project" value="TreeGrafter"/>
</dbReference>
<dbReference type="PIRSF" id="PIRSF001434">
    <property type="entry name" value="CGS"/>
    <property type="match status" value="1"/>
</dbReference>
<name>A0A5C6ZPL9_9FLAO</name>
<proteinExistence type="inferred from homology"/>
<dbReference type="GO" id="GO:0019346">
    <property type="term" value="P:transsulfuration"/>
    <property type="evidence" value="ECO:0007669"/>
    <property type="project" value="InterPro"/>
</dbReference>
<evidence type="ECO:0000256" key="4">
    <source>
        <dbReference type="RuleBase" id="RU362118"/>
    </source>
</evidence>
<sequence>MKSDKMNSKKQGTKAVWGGQSELFYQGATQVPIVNSVTFGYDNVDDWFDVAIGKKEGHIYSRNTNPTVAVFEEKVRVLENAEAATSFSTGMAAISNTLSTFLSQGDRVVSIKDTYGGTSIVFLEFLPKNGIEVSLCDTTNHEEIEAEVKKGCKMLYLETPTNPTLKILDLKRLIKAAHEVGALVVVDNTFASPINQQPLELGADIVLHSATKYLGGHSDAMGGVACGKKDLIQQIFHYREINGASLHANTAYMLLRGIQTLELRVLRQNENAMKLAEHLERHKKIEQVFYPGLESHPGHKIASSQMTGFGGVLSFSVKGNFGKVKVFLNSLELAHLAASLGSVSTLIGPPKVTSHVEATEEERKQLGIPETLIRCAVGIENIEDIIADFDQALSKI</sequence>
<reference evidence="5 6" key="1">
    <citation type="submission" date="2019-08" db="EMBL/GenBank/DDBJ databases">
        <title>Genome sequence of Gillisia hiemivivida IC154 (type strain).</title>
        <authorList>
            <person name="Bowman J.P."/>
        </authorList>
    </citation>
    <scope>NUCLEOTIDE SEQUENCE [LARGE SCALE GENOMIC DNA]</scope>
    <source>
        <strain evidence="5 6">IC154</strain>
    </source>
</reference>
<keyword evidence="6" id="KW-1185">Reference proteome</keyword>
<accession>A0A5C6ZPL9</accession>
<dbReference type="GO" id="GO:0009086">
    <property type="term" value="P:methionine biosynthetic process"/>
    <property type="evidence" value="ECO:0007669"/>
    <property type="project" value="UniProtKB-ARBA"/>
</dbReference>
<dbReference type="GO" id="GO:0030170">
    <property type="term" value="F:pyridoxal phosphate binding"/>
    <property type="evidence" value="ECO:0007669"/>
    <property type="project" value="InterPro"/>
</dbReference>
<evidence type="ECO:0000313" key="6">
    <source>
        <dbReference type="Proteomes" id="UP000321367"/>
    </source>
</evidence>
<dbReference type="InterPro" id="IPR015422">
    <property type="entry name" value="PyrdxlP-dep_Trfase_small"/>
</dbReference>
<dbReference type="CDD" id="cd00614">
    <property type="entry name" value="CGS_like"/>
    <property type="match status" value="1"/>
</dbReference>
<evidence type="ECO:0000256" key="3">
    <source>
        <dbReference type="PIRSR" id="PIRSR001434-2"/>
    </source>
</evidence>
<dbReference type="GO" id="GO:0005737">
    <property type="term" value="C:cytoplasm"/>
    <property type="evidence" value="ECO:0007669"/>
    <property type="project" value="TreeGrafter"/>
</dbReference>
<dbReference type="Pfam" id="PF01053">
    <property type="entry name" value="Cys_Met_Meta_PP"/>
    <property type="match status" value="1"/>
</dbReference>
<dbReference type="InterPro" id="IPR015424">
    <property type="entry name" value="PyrdxlP-dep_Trfase"/>
</dbReference>
<dbReference type="PANTHER" id="PTHR11808">
    <property type="entry name" value="TRANS-SULFURATION ENZYME FAMILY MEMBER"/>
    <property type="match status" value="1"/>
</dbReference>